<dbReference type="SUPFAM" id="SSF82607">
    <property type="entry name" value="YbaB-like"/>
    <property type="match status" value="1"/>
</dbReference>
<keyword evidence="3" id="KW-1185">Reference proteome</keyword>
<dbReference type="RefSeq" id="WP_090589924.1">
    <property type="nucleotide sequence ID" value="NZ_LT629688.1"/>
</dbReference>
<keyword evidence="2" id="KW-0238">DNA-binding</keyword>
<reference evidence="2 3" key="1">
    <citation type="submission" date="2016-10" db="EMBL/GenBank/DDBJ databases">
        <authorList>
            <person name="de Groot N.N."/>
        </authorList>
    </citation>
    <scope>NUCLEOTIDE SEQUENCE [LARGE SCALE GENOMIC DNA]</scope>
    <source>
        <strain evidence="2 3">MON 2.2</strain>
    </source>
</reference>
<dbReference type="AlphaFoldDB" id="A0A1G6SDB5"/>
<dbReference type="STRING" id="675864.SAMN04489747_0290"/>
<evidence type="ECO:0000256" key="1">
    <source>
        <dbReference type="SAM" id="MobiDB-lite"/>
    </source>
</evidence>
<evidence type="ECO:0000313" key="3">
    <source>
        <dbReference type="Proteomes" id="UP000198546"/>
    </source>
</evidence>
<feature type="compositionally biased region" description="Basic and acidic residues" evidence="1">
    <location>
        <begin position="10"/>
        <end position="20"/>
    </location>
</feature>
<feature type="region of interest" description="Disordered" evidence="1">
    <location>
        <begin position="1"/>
        <end position="35"/>
    </location>
</feature>
<dbReference type="Proteomes" id="UP000198546">
    <property type="component" value="Chromosome i"/>
</dbReference>
<feature type="compositionally biased region" description="Basic residues" evidence="1">
    <location>
        <begin position="162"/>
        <end position="177"/>
    </location>
</feature>
<name>A0A1G6SDB5_9ACTN</name>
<dbReference type="Gene3D" id="3.30.1310.10">
    <property type="entry name" value="Nucleoid-associated protein YbaB-like domain"/>
    <property type="match status" value="1"/>
</dbReference>
<dbReference type="InterPro" id="IPR036894">
    <property type="entry name" value="YbaB-like_sf"/>
</dbReference>
<proteinExistence type="predicted"/>
<dbReference type="InterPro" id="IPR004401">
    <property type="entry name" value="YbaB/EbfC"/>
</dbReference>
<evidence type="ECO:0000313" key="2">
    <source>
        <dbReference type="EMBL" id="SDD14661.1"/>
    </source>
</evidence>
<protein>
    <submittedName>
        <fullName evidence="2">YbaB/EbfC DNA-binding family protein</fullName>
    </submittedName>
</protein>
<dbReference type="Pfam" id="PF02575">
    <property type="entry name" value="YbaB_DNA_bd"/>
    <property type="match status" value="1"/>
</dbReference>
<sequence>MTEPSARGRRTLDSDADLDHQVGQLRRRREELDRELDDHRRHLDATLEALRTVRGRGAAEDDAVVVVVDARNQVVDLQLEPRAMHLGSIARLRQALLTAHRRASADAAEQLREAGAREGDDTDPVTRLVDLMPEVVAHVGADLLAPPDRDTVDDEDGEPAERHRHHHEQHRTRSPFE</sequence>
<dbReference type="GO" id="GO:0003677">
    <property type="term" value="F:DNA binding"/>
    <property type="evidence" value="ECO:0007669"/>
    <property type="project" value="UniProtKB-KW"/>
</dbReference>
<feature type="region of interest" description="Disordered" evidence="1">
    <location>
        <begin position="140"/>
        <end position="177"/>
    </location>
</feature>
<dbReference type="EMBL" id="LT629688">
    <property type="protein sequence ID" value="SDD14661.1"/>
    <property type="molecule type" value="Genomic_DNA"/>
</dbReference>
<organism evidence="2 3">
    <name type="scientific">Auraticoccus monumenti</name>
    <dbReference type="NCBI Taxonomy" id="675864"/>
    <lineage>
        <taxon>Bacteria</taxon>
        <taxon>Bacillati</taxon>
        <taxon>Actinomycetota</taxon>
        <taxon>Actinomycetes</taxon>
        <taxon>Propionibacteriales</taxon>
        <taxon>Propionibacteriaceae</taxon>
        <taxon>Auraticoccus</taxon>
    </lineage>
</organism>
<gene>
    <name evidence="2" type="ORF">SAMN04489747_0290</name>
</gene>
<accession>A0A1G6SDB5</accession>